<feature type="region of interest" description="Disordered" evidence="1">
    <location>
        <begin position="191"/>
        <end position="225"/>
    </location>
</feature>
<feature type="region of interest" description="Disordered" evidence="1">
    <location>
        <begin position="1"/>
        <end position="44"/>
    </location>
</feature>
<evidence type="ECO:0000256" key="1">
    <source>
        <dbReference type="SAM" id="MobiDB-lite"/>
    </source>
</evidence>
<feature type="compositionally biased region" description="Polar residues" evidence="1">
    <location>
        <begin position="1"/>
        <end position="10"/>
    </location>
</feature>
<organism evidence="2 3">
    <name type="scientific">Terrabacter aeriphilus</name>
    <dbReference type="NCBI Taxonomy" id="515662"/>
    <lineage>
        <taxon>Bacteria</taxon>
        <taxon>Bacillati</taxon>
        <taxon>Actinomycetota</taxon>
        <taxon>Actinomycetes</taxon>
        <taxon>Micrococcales</taxon>
        <taxon>Intrasporangiaceae</taxon>
        <taxon>Terrabacter</taxon>
    </lineage>
</organism>
<dbReference type="RefSeq" id="WP_345507278.1">
    <property type="nucleotide sequence ID" value="NZ_BAABIW010000014.1"/>
</dbReference>
<protein>
    <submittedName>
        <fullName evidence="2">Uncharacterized protein</fullName>
    </submittedName>
</protein>
<sequence>MGSVLVTYSTPPAPPDEAPCDGTPVDRTTPARTPPADAPGDRPDAHAAAVASAAPDVAATTAGIDEAIAAGITHELTVAGHRVACRPFVAAPPTDVFDLVVVVDGLRVSHREAGARRLAASVPPPAAPPGPPSPYAVPTGREDASIPLTWCADWRAVEAWSRTVGGQLAALLEVRAELARVRAELERCREQARSAARDRHSPTGLTPGHGGRRRRLGVGAAGGGS</sequence>
<name>A0ABP9JCS3_9MICO</name>
<reference evidence="3" key="1">
    <citation type="journal article" date="2019" name="Int. J. Syst. Evol. Microbiol.">
        <title>The Global Catalogue of Microorganisms (GCM) 10K type strain sequencing project: providing services to taxonomists for standard genome sequencing and annotation.</title>
        <authorList>
            <consortium name="The Broad Institute Genomics Platform"/>
            <consortium name="The Broad Institute Genome Sequencing Center for Infectious Disease"/>
            <person name="Wu L."/>
            <person name="Ma J."/>
        </authorList>
    </citation>
    <scope>NUCLEOTIDE SEQUENCE [LARGE SCALE GENOMIC DNA]</scope>
    <source>
        <strain evidence="3">JCM 17687</strain>
    </source>
</reference>
<evidence type="ECO:0000313" key="2">
    <source>
        <dbReference type="EMBL" id="GAA5026027.1"/>
    </source>
</evidence>
<proteinExistence type="predicted"/>
<keyword evidence="3" id="KW-1185">Reference proteome</keyword>
<dbReference type="Proteomes" id="UP001500427">
    <property type="component" value="Unassembled WGS sequence"/>
</dbReference>
<accession>A0ABP9JCS3</accession>
<dbReference type="EMBL" id="BAABIW010000014">
    <property type="protein sequence ID" value="GAA5026027.1"/>
    <property type="molecule type" value="Genomic_DNA"/>
</dbReference>
<gene>
    <name evidence="2" type="ORF">GCM10023258_19450</name>
</gene>
<comment type="caution">
    <text evidence="2">The sequence shown here is derived from an EMBL/GenBank/DDBJ whole genome shotgun (WGS) entry which is preliminary data.</text>
</comment>
<feature type="compositionally biased region" description="Basic and acidic residues" evidence="1">
    <location>
        <begin position="191"/>
        <end position="201"/>
    </location>
</feature>
<evidence type="ECO:0000313" key="3">
    <source>
        <dbReference type="Proteomes" id="UP001500427"/>
    </source>
</evidence>